<keyword evidence="6" id="KW-0299">Galactose metabolism</keyword>
<evidence type="ECO:0000313" key="12">
    <source>
        <dbReference type="Proteomes" id="UP001596484"/>
    </source>
</evidence>
<dbReference type="PANTHER" id="PTHR10457">
    <property type="entry name" value="MEVALONATE KINASE/GALACTOKINASE"/>
    <property type="match status" value="1"/>
</dbReference>
<dbReference type="InterPro" id="IPR006203">
    <property type="entry name" value="GHMP_knse_ATP-bd_CS"/>
</dbReference>
<dbReference type="Gene3D" id="3.30.70.890">
    <property type="entry name" value="GHMP kinase, C-terminal domain"/>
    <property type="match status" value="1"/>
</dbReference>
<dbReference type="GO" id="GO:0004335">
    <property type="term" value="F:galactokinase activity"/>
    <property type="evidence" value="ECO:0007669"/>
    <property type="project" value="UniProtKB-EC"/>
</dbReference>
<dbReference type="SUPFAM" id="SSF54211">
    <property type="entry name" value="Ribosomal protein S5 domain 2-like"/>
    <property type="match status" value="1"/>
</dbReference>
<keyword evidence="4" id="KW-0418">Kinase</keyword>
<dbReference type="InterPro" id="IPR020568">
    <property type="entry name" value="Ribosomal_Su5_D2-typ_SF"/>
</dbReference>
<dbReference type="Gene3D" id="3.30.230.10">
    <property type="match status" value="1"/>
</dbReference>
<dbReference type="Pfam" id="PF00288">
    <property type="entry name" value="GHMP_kinases_N"/>
    <property type="match status" value="1"/>
</dbReference>
<dbReference type="InterPro" id="IPR019741">
    <property type="entry name" value="Galactokinase_CS"/>
</dbReference>
<evidence type="ECO:0000259" key="9">
    <source>
        <dbReference type="Pfam" id="PF08544"/>
    </source>
</evidence>
<comment type="similarity">
    <text evidence="1">Belongs to the GHMP kinase family. GalK subfamily.</text>
</comment>
<dbReference type="NCBIfam" id="TIGR00131">
    <property type="entry name" value="gal_kin"/>
    <property type="match status" value="1"/>
</dbReference>
<evidence type="ECO:0000256" key="2">
    <source>
        <dbReference type="ARBA" id="ARBA00022679"/>
    </source>
</evidence>
<evidence type="ECO:0000259" key="8">
    <source>
        <dbReference type="Pfam" id="PF00288"/>
    </source>
</evidence>
<dbReference type="PIRSF" id="PIRSF000530">
    <property type="entry name" value="Galactokinase"/>
    <property type="match status" value="1"/>
</dbReference>
<dbReference type="EC" id="2.7.1.6" evidence="7"/>
<dbReference type="Pfam" id="PF10509">
    <property type="entry name" value="GalKase_gal_bdg"/>
    <property type="match status" value="1"/>
</dbReference>
<keyword evidence="12" id="KW-1185">Reference proteome</keyword>
<comment type="caution">
    <text evidence="11">The sequence shown here is derived from an EMBL/GenBank/DDBJ whole genome shotgun (WGS) entry which is preliminary data.</text>
</comment>
<evidence type="ECO:0000256" key="7">
    <source>
        <dbReference type="NCBIfam" id="TIGR00131"/>
    </source>
</evidence>
<dbReference type="InterPro" id="IPR014721">
    <property type="entry name" value="Ribsml_uS5_D2-typ_fold_subgr"/>
</dbReference>
<dbReference type="InterPro" id="IPR006206">
    <property type="entry name" value="Mevalonate/galactokinase"/>
</dbReference>
<dbReference type="InterPro" id="IPR013750">
    <property type="entry name" value="GHMP_kinase_C_dom"/>
</dbReference>
<reference evidence="12" key="1">
    <citation type="journal article" date="2019" name="Int. J. Syst. Evol. Microbiol.">
        <title>The Global Catalogue of Microorganisms (GCM) 10K type strain sequencing project: providing services to taxonomists for standard genome sequencing and annotation.</title>
        <authorList>
            <consortium name="The Broad Institute Genomics Platform"/>
            <consortium name="The Broad Institute Genome Sequencing Center for Infectious Disease"/>
            <person name="Wu L."/>
            <person name="Ma J."/>
        </authorList>
    </citation>
    <scope>NUCLEOTIDE SEQUENCE [LARGE SCALE GENOMIC DNA]</scope>
    <source>
        <strain evidence="12">ICMP 19430</strain>
    </source>
</reference>
<dbReference type="Pfam" id="PF08544">
    <property type="entry name" value="GHMP_kinases_C"/>
    <property type="match status" value="1"/>
</dbReference>
<feature type="domain" description="GHMP kinase N-terminal" evidence="8">
    <location>
        <begin position="113"/>
        <end position="191"/>
    </location>
</feature>
<dbReference type="InterPro" id="IPR000705">
    <property type="entry name" value="Galactokinase"/>
</dbReference>
<dbReference type="Proteomes" id="UP001596484">
    <property type="component" value="Unassembled WGS sequence"/>
</dbReference>
<evidence type="ECO:0000313" key="11">
    <source>
        <dbReference type="EMBL" id="MFC7446397.1"/>
    </source>
</evidence>
<evidence type="ECO:0000259" key="10">
    <source>
        <dbReference type="Pfam" id="PF10509"/>
    </source>
</evidence>
<keyword evidence="6" id="KW-0119">Carbohydrate metabolism</keyword>
<dbReference type="PRINTS" id="PR00473">
    <property type="entry name" value="GALCTOKINASE"/>
</dbReference>
<gene>
    <name evidence="11" type="primary">galK</name>
    <name evidence="11" type="ORF">ACFQS9_00685</name>
</gene>
<accession>A0ABW2RRG2</accession>
<dbReference type="PRINTS" id="PR00959">
    <property type="entry name" value="MEVGALKINASE"/>
</dbReference>
<dbReference type="InterPro" id="IPR036554">
    <property type="entry name" value="GHMP_kinase_C_sf"/>
</dbReference>
<keyword evidence="3" id="KW-0547">Nucleotide-binding</keyword>
<feature type="domain" description="GHMP kinase C-terminal" evidence="9">
    <location>
        <begin position="289"/>
        <end position="363"/>
    </location>
</feature>
<evidence type="ECO:0000256" key="5">
    <source>
        <dbReference type="ARBA" id="ARBA00022840"/>
    </source>
</evidence>
<dbReference type="InterPro" id="IPR019539">
    <property type="entry name" value="GalKase_N"/>
</dbReference>
<evidence type="ECO:0000256" key="3">
    <source>
        <dbReference type="ARBA" id="ARBA00022741"/>
    </source>
</evidence>
<dbReference type="SUPFAM" id="SSF55060">
    <property type="entry name" value="GHMP Kinase, C-terminal domain"/>
    <property type="match status" value="1"/>
</dbReference>
<dbReference type="PROSITE" id="PS00627">
    <property type="entry name" value="GHMP_KINASES_ATP"/>
    <property type="match status" value="1"/>
</dbReference>
<evidence type="ECO:0000256" key="1">
    <source>
        <dbReference type="ARBA" id="ARBA00006566"/>
    </source>
</evidence>
<keyword evidence="5" id="KW-0067">ATP-binding</keyword>
<dbReference type="RefSeq" id="WP_378400517.1">
    <property type="nucleotide sequence ID" value="NZ_JBHTCS010000001.1"/>
</dbReference>
<dbReference type="PROSITE" id="PS00106">
    <property type="entry name" value="GALACTOKINASE"/>
    <property type="match status" value="1"/>
</dbReference>
<dbReference type="InterPro" id="IPR006204">
    <property type="entry name" value="GHMP_kinase_N_dom"/>
</dbReference>
<protein>
    <recommendedName>
        <fullName evidence="7">Galactokinase</fullName>
        <ecNumber evidence="7">2.7.1.6</ecNumber>
    </recommendedName>
</protein>
<evidence type="ECO:0000256" key="4">
    <source>
        <dbReference type="ARBA" id="ARBA00022777"/>
    </source>
</evidence>
<organism evidence="11 12">
    <name type="scientific">Rhodococcus daqingensis</name>
    <dbReference type="NCBI Taxonomy" id="2479363"/>
    <lineage>
        <taxon>Bacteria</taxon>
        <taxon>Bacillati</taxon>
        <taxon>Actinomycetota</taxon>
        <taxon>Actinomycetes</taxon>
        <taxon>Mycobacteriales</taxon>
        <taxon>Nocardiaceae</taxon>
        <taxon>Rhodococcus</taxon>
    </lineage>
</organism>
<dbReference type="PANTHER" id="PTHR10457:SF7">
    <property type="entry name" value="GALACTOKINASE-RELATED"/>
    <property type="match status" value="1"/>
</dbReference>
<evidence type="ECO:0000256" key="6">
    <source>
        <dbReference type="ARBA" id="ARBA00023144"/>
    </source>
</evidence>
<name>A0ABW2RRG2_9NOCA</name>
<dbReference type="EMBL" id="JBHTCS010000001">
    <property type="protein sequence ID" value="MFC7446397.1"/>
    <property type="molecule type" value="Genomic_DNA"/>
</dbReference>
<keyword evidence="2 11" id="KW-0808">Transferase</keyword>
<proteinExistence type="inferred from homology"/>
<sequence>MSEWVEPVTDSALASAAVDRFRSEFGAEPAGVWAAPGRVNLIGEHVDYAQGLSLPIALPHSTVVAVGRRSDGILRCRSGLGAWTGRVDEITPGNPTGWAAYLAGVVWAQRREGLLDSGFGGGDVVVESSVPIGAGLSSSAALECALALALADLTGAPTDDAGRAALARSCVRAENEIALAPTGGMDQAVSLRAEAGHALLVDSRDGAVAPVRFDLAGEGLALLVIDTRAPHQLVDGQYAQRRVSVEEAAATLGASLREVDDVSALADPVLRRRARHVVSEIGRVREVLSLMDSGRHREIGPLLTASHVSLRDDYEVSCPELDCAVDAALAAGAYGARMTGGGFGGSAIALIDAGAAEQVAAEVLGAARSRGLTEPRFLTLNACAGPARRVPSHAERGPAAGFA</sequence>
<feature type="domain" description="Galactokinase N-terminal" evidence="10">
    <location>
        <begin position="20"/>
        <end position="68"/>
    </location>
</feature>